<reference evidence="3" key="3">
    <citation type="submission" date="2015-04" db="UniProtKB">
        <authorList>
            <consortium name="EnsemblPlants"/>
        </authorList>
    </citation>
    <scope>IDENTIFICATION</scope>
    <source>
        <strain evidence="3">cv. Jemalong A17</strain>
    </source>
</reference>
<evidence type="ECO:0000313" key="2">
    <source>
        <dbReference type="EMBL" id="KEH42710.1"/>
    </source>
</evidence>
<name>A0A072VX88_MEDTR</name>
<evidence type="ECO:0000256" key="1">
    <source>
        <dbReference type="SAM" id="Phobius"/>
    </source>
</evidence>
<gene>
    <name evidence="2" type="ordered locus">MTR_1g074030</name>
</gene>
<accession>A0A072VX88</accession>
<keyword evidence="1" id="KW-1133">Transmembrane helix</keyword>
<reference evidence="2 4" key="1">
    <citation type="journal article" date="2011" name="Nature">
        <title>The Medicago genome provides insight into the evolution of rhizobial symbioses.</title>
        <authorList>
            <person name="Young N.D."/>
            <person name="Debelle F."/>
            <person name="Oldroyd G.E."/>
            <person name="Geurts R."/>
            <person name="Cannon S.B."/>
            <person name="Udvardi M.K."/>
            <person name="Benedito V.A."/>
            <person name="Mayer K.F."/>
            <person name="Gouzy J."/>
            <person name="Schoof H."/>
            <person name="Van de Peer Y."/>
            <person name="Proost S."/>
            <person name="Cook D.R."/>
            <person name="Meyers B.C."/>
            <person name="Spannagl M."/>
            <person name="Cheung F."/>
            <person name="De Mita S."/>
            <person name="Krishnakumar V."/>
            <person name="Gundlach H."/>
            <person name="Zhou S."/>
            <person name="Mudge J."/>
            <person name="Bharti A.K."/>
            <person name="Murray J.D."/>
            <person name="Naoumkina M.A."/>
            <person name="Rosen B."/>
            <person name="Silverstein K.A."/>
            <person name="Tang H."/>
            <person name="Rombauts S."/>
            <person name="Zhao P.X."/>
            <person name="Zhou P."/>
            <person name="Barbe V."/>
            <person name="Bardou P."/>
            <person name="Bechner M."/>
            <person name="Bellec A."/>
            <person name="Berger A."/>
            <person name="Berges H."/>
            <person name="Bidwell S."/>
            <person name="Bisseling T."/>
            <person name="Choisne N."/>
            <person name="Couloux A."/>
            <person name="Denny R."/>
            <person name="Deshpande S."/>
            <person name="Dai X."/>
            <person name="Doyle J.J."/>
            <person name="Dudez A.M."/>
            <person name="Farmer A.D."/>
            <person name="Fouteau S."/>
            <person name="Franken C."/>
            <person name="Gibelin C."/>
            <person name="Gish J."/>
            <person name="Goldstein S."/>
            <person name="Gonzalez A.J."/>
            <person name="Green P.J."/>
            <person name="Hallab A."/>
            <person name="Hartog M."/>
            <person name="Hua A."/>
            <person name="Humphray S.J."/>
            <person name="Jeong D.H."/>
            <person name="Jing Y."/>
            <person name="Jocker A."/>
            <person name="Kenton S.M."/>
            <person name="Kim D.J."/>
            <person name="Klee K."/>
            <person name="Lai H."/>
            <person name="Lang C."/>
            <person name="Lin S."/>
            <person name="Macmil S.L."/>
            <person name="Magdelenat G."/>
            <person name="Matthews L."/>
            <person name="McCorrison J."/>
            <person name="Monaghan E.L."/>
            <person name="Mun J.H."/>
            <person name="Najar F.Z."/>
            <person name="Nicholson C."/>
            <person name="Noirot C."/>
            <person name="O'Bleness M."/>
            <person name="Paule C.R."/>
            <person name="Poulain J."/>
            <person name="Prion F."/>
            <person name="Qin B."/>
            <person name="Qu C."/>
            <person name="Retzel E.F."/>
            <person name="Riddle C."/>
            <person name="Sallet E."/>
            <person name="Samain S."/>
            <person name="Samson N."/>
            <person name="Sanders I."/>
            <person name="Saurat O."/>
            <person name="Scarpelli C."/>
            <person name="Schiex T."/>
            <person name="Segurens B."/>
            <person name="Severin A.J."/>
            <person name="Sherrier D.J."/>
            <person name="Shi R."/>
            <person name="Sims S."/>
            <person name="Singer S.R."/>
            <person name="Sinharoy S."/>
            <person name="Sterck L."/>
            <person name="Viollet A."/>
            <person name="Wang B.B."/>
            <person name="Wang K."/>
            <person name="Wang M."/>
            <person name="Wang X."/>
            <person name="Warfsmann J."/>
            <person name="Weissenbach J."/>
            <person name="White D.D."/>
            <person name="White J.D."/>
            <person name="Wiley G.B."/>
            <person name="Wincker P."/>
            <person name="Xing Y."/>
            <person name="Yang L."/>
            <person name="Yao Z."/>
            <person name="Ying F."/>
            <person name="Zhai J."/>
            <person name="Zhou L."/>
            <person name="Zuber A."/>
            <person name="Denarie J."/>
            <person name="Dixon R.A."/>
            <person name="May G.D."/>
            <person name="Schwartz D.C."/>
            <person name="Rogers J."/>
            <person name="Quetier F."/>
            <person name="Town C.D."/>
            <person name="Roe B.A."/>
        </authorList>
    </citation>
    <scope>NUCLEOTIDE SEQUENCE [LARGE SCALE GENOMIC DNA]</scope>
    <source>
        <strain evidence="2">A17</strain>
        <strain evidence="3 4">cv. Jemalong A17</strain>
    </source>
</reference>
<protein>
    <submittedName>
        <fullName evidence="2">Transmembrane protein, putative</fullName>
    </submittedName>
</protein>
<feature type="transmembrane region" description="Helical" evidence="1">
    <location>
        <begin position="84"/>
        <end position="108"/>
    </location>
</feature>
<dbReference type="EMBL" id="CM001217">
    <property type="protein sequence ID" value="KEH42710.1"/>
    <property type="molecule type" value="Genomic_DNA"/>
</dbReference>
<keyword evidence="4" id="KW-1185">Reference proteome</keyword>
<evidence type="ECO:0000313" key="3">
    <source>
        <dbReference type="EnsemblPlants" id="KEH42710"/>
    </source>
</evidence>
<reference evidence="2 4" key="2">
    <citation type="journal article" date="2014" name="BMC Genomics">
        <title>An improved genome release (version Mt4.0) for the model legume Medicago truncatula.</title>
        <authorList>
            <person name="Tang H."/>
            <person name="Krishnakumar V."/>
            <person name="Bidwell S."/>
            <person name="Rosen B."/>
            <person name="Chan A."/>
            <person name="Zhou S."/>
            <person name="Gentzbittel L."/>
            <person name="Childs K.L."/>
            <person name="Yandell M."/>
            <person name="Gundlach H."/>
            <person name="Mayer K.F."/>
            <person name="Schwartz D.C."/>
            <person name="Town C.D."/>
        </authorList>
    </citation>
    <scope>GENOME REANNOTATION</scope>
    <source>
        <strain evidence="2">A17</strain>
        <strain evidence="3 4">cv. Jemalong A17</strain>
    </source>
</reference>
<organism evidence="2 4">
    <name type="scientific">Medicago truncatula</name>
    <name type="common">Barrel medic</name>
    <name type="synonym">Medicago tribuloides</name>
    <dbReference type="NCBI Taxonomy" id="3880"/>
    <lineage>
        <taxon>Eukaryota</taxon>
        <taxon>Viridiplantae</taxon>
        <taxon>Streptophyta</taxon>
        <taxon>Embryophyta</taxon>
        <taxon>Tracheophyta</taxon>
        <taxon>Spermatophyta</taxon>
        <taxon>Magnoliopsida</taxon>
        <taxon>eudicotyledons</taxon>
        <taxon>Gunneridae</taxon>
        <taxon>Pentapetalae</taxon>
        <taxon>rosids</taxon>
        <taxon>fabids</taxon>
        <taxon>Fabales</taxon>
        <taxon>Fabaceae</taxon>
        <taxon>Papilionoideae</taxon>
        <taxon>50 kb inversion clade</taxon>
        <taxon>NPAAA clade</taxon>
        <taxon>Hologalegina</taxon>
        <taxon>IRL clade</taxon>
        <taxon>Trifolieae</taxon>
        <taxon>Medicago</taxon>
    </lineage>
</organism>
<keyword evidence="1" id="KW-0472">Membrane</keyword>
<dbReference type="EnsemblPlants" id="KEH42710">
    <property type="protein sequence ID" value="KEH42710"/>
    <property type="gene ID" value="MTR_1g074030"/>
</dbReference>
<sequence length="116" mass="13350">MNCDILRIRPRTVPGVPGNSFIFISKKAEKYYWGSQMPVVLCKKFRMSNISSINNLTLYFESYDPSLYRRIIGRLLYLANTRQYILCFVLGFLLVVLSICDAICLLHYCFAGLCSS</sequence>
<dbReference type="AlphaFoldDB" id="A0A072VX88"/>
<proteinExistence type="predicted"/>
<dbReference type="Proteomes" id="UP000002051">
    <property type="component" value="Unassembled WGS sequence"/>
</dbReference>
<dbReference type="HOGENOM" id="CLU_2100464_0_0_1"/>
<keyword evidence="1 2" id="KW-0812">Transmembrane</keyword>
<evidence type="ECO:0000313" key="4">
    <source>
        <dbReference type="Proteomes" id="UP000002051"/>
    </source>
</evidence>